<evidence type="ECO:0000256" key="7">
    <source>
        <dbReference type="RuleBase" id="RU362114"/>
    </source>
</evidence>
<accession>A0A7R9KM16</accession>
<evidence type="ECO:0000256" key="3">
    <source>
        <dbReference type="ARBA" id="ARBA00022679"/>
    </source>
</evidence>
<feature type="domain" description="PARP alpha-helical" evidence="9">
    <location>
        <begin position="148"/>
        <end position="283"/>
    </location>
</feature>
<dbReference type="PROSITE" id="PS51060">
    <property type="entry name" value="PARP_ALPHA_HD"/>
    <property type="match status" value="1"/>
</dbReference>
<dbReference type="InterPro" id="IPR004102">
    <property type="entry name" value="Poly(ADP-ribose)pol_reg_dom"/>
</dbReference>
<dbReference type="GO" id="GO:1990404">
    <property type="term" value="F:NAD+-protein mono-ADP-ribosyltransferase activity"/>
    <property type="evidence" value="ECO:0007669"/>
    <property type="project" value="TreeGrafter"/>
</dbReference>
<keyword evidence="5 7" id="KW-0520">NAD</keyword>
<dbReference type="GO" id="GO:0070212">
    <property type="term" value="P:protein poly-ADP-ribosylation"/>
    <property type="evidence" value="ECO:0007669"/>
    <property type="project" value="TreeGrafter"/>
</dbReference>
<dbReference type="Pfam" id="PF00644">
    <property type="entry name" value="PARP"/>
    <property type="match status" value="1"/>
</dbReference>
<keyword evidence="2 7" id="KW-0328">Glycosyltransferase</keyword>
<evidence type="ECO:0000256" key="5">
    <source>
        <dbReference type="ARBA" id="ARBA00023027"/>
    </source>
</evidence>
<dbReference type="Proteomes" id="UP000759131">
    <property type="component" value="Unassembled WGS sequence"/>
</dbReference>
<comment type="subcellular location">
    <subcellularLocation>
        <location evidence="1">Nucleus</location>
    </subcellularLocation>
</comment>
<evidence type="ECO:0000313" key="12">
    <source>
        <dbReference type="Proteomes" id="UP000759131"/>
    </source>
</evidence>
<evidence type="ECO:0000256" key="6">
    <source>
        <dbReference type="ARBA" id="ARBA00023242"/>
    </source>
</evidence>
<evidence type="ECO:0000259" key="8">
    <source>
        <dbReference type="PROSITE" id="PS51059"/>
    </source>
</evidence>
<dbReference type="SUPFAM" id="SSF47587">
    <property type="entry name" value="Domain of poly(ADP-ribose) polymerase"/>
    <property type="match status" value="1"/>
</dbReference>
<gene>
    <name evidence="11" type="ORF">OSB1V03_LOCUS5988</name>
</gene>
<dbReference type="InterPro" id="IPR036930">
    <property type="entry name" value="WGR_dom_sf"/>
</dbReference>
<feature type="domain" description="PARP catalytic" evidence="8">
    <location>
        <begin position="312"/>
        <end position="537"/>
    </location>
</feature>
<proteinExistence type="predicted"/>
<feature type="domain" description="WGR" evidence="10">
    <location>
        <begin position="24"/>
        <end position="112"/>
    </location>
</feature>
<dbReference type="SUPFAM" id="SSF142921">
    <property type="entry name" value="WGR domain-like"/>
    <property type="match status" value="1"/>
</dbReference>
<keyword evidence="3 7" id="KW-0808">Transferase</keyword>
<evidence type="ECO:0000256" key="1">
    <source>
        <dbReference type="ARBA" id="ARBA00004123"/>
    </source>
</evidence>
<dbReference type="Gene3D" id="2.20.140.10">
    <property type="entry name" value="WGR domain"/>
    <property type="match status" value="1"/>
</dbReference>
<dbReference type="GO" id="GO:0005730">
    <property type="term" value="C:nucleolus"/>
    <property type="evidence" value="ECO:0007669"/>
    <property type="project" value="TreeGrafter"/>
</dbReference>
<dbReference type="SMART" id="SM00773">
    <property type="entry name" value="WGR"/>
    <property type="match status" value="1"/>
</dbReference>
<keyword evidence="4" id="KW-0548">Nucleotidyltransferase</keyword>
<dbReference type="CDD" id="cd07997">
    <property type="entry name" value="WGR_PARP"/>
    <property type="match status" value="1"/>
</dbReference>
<keyword evidence="6" id="KW-0539">Nucleus</keyword>
<dbReference type="PANTHER" id="PTHR10459">
    <property type="entry name" value="DNA LIGASE"/>
    <property type="match status" value="1"/>
</dbReference>
<evidence type="ECO:0000259" key="10">
    <source>
        <dbReference type="PROSITE" id="PS51977"/>
    </source>
</evidence>
<dbReference type="EC" id="2.4.2.-" evidence="7"/>
<dbReference type="PROSITE" id="PS51977">
    <property type="entry name" value="WGR"/>
    <property type="match status" value="1"/>
</dbReference>
<dbReference type="SUPFAM" id="SSF56399">
    <property type="entry name" value="ADP-ribosylation"/>
    <property type="match status" value="1"/>
</dbReference>
<dbReference type="InterPro" id="IPR050800">
    <property type="entry name" value="ARTD/PARP"/>
</dbReference>
<evidence type="ECO:0000256" key="2">
    <source>
        <dbReference type="ARBA" id="ARBA00022676"/>
    </source>
</evidence>
<dbReference type="GO" id="GO:0003950">
    <property type="term" value="F:NAD+ poly-ADP-ribosyltransferase activity"/>
    <property type="evidence" value="ECO:0007669"/>
    <property type="project" value="UniProtKB-UniRule"/>
</dbReference>
<dbReference type="GO" id="GO:0016779">
    <property type="term" value="F:nucleotidyltransferase activity"/>
    <property type="evidence" value="ECO:0007669"/>
    <property type="project" value="UniProtKB-KW"/>
</dbReference>
<dbReference type="PANTHER" id="PTHR10459:SF108">
    <property type="entry name" value="POLY [ADP-RIBOSE] POLYMERASE"/>
    <property type="match status" value="1"/>
</dbReference>
<evidence type="ECO:0000256" key="4">
    <source>
        <dbReference type="ARBA" id="ARBA00022695"/>
    </source>
</evidence>
<reference evidence="11" key="1">
    <citation type="submission" date="2020-11" db="EMBL/GenBank/DDBJ databases">
        <authorList>
            <person name="Tran Van P."/>
        </authorList>
    </citation>
    <scope>NUCLEOTIDE SEQUENCE</scope>
</reference>
<dbReference type="InterPro" id="IPR036616">
    <property type="entry name" value="Poly(ADP-ribose)pol_reg_dom_sf"/>
</dbReference>
<keyword evidence="12" id="KW-1185">Reference proteome</keyword>
<organism evidence="11">
    <name type="scientific">Medioppia subpectinata</name>
    <dbReference type="NCBI Taxonomy" id="1979941"/>
    <lineage>
        <taxon>Eukaryota</taxon>
        <taxon>Metazoa</taxon>
        <taxon>Ecdysozoa</taxon>
        <taxon>Arthropoda</taxon>
        <taxon>Chelicerata</taxon>
        <taxon>Arachnida</taxon>
        <taxon>Acari</taxon>
        <taxon>Acariformes</taxon>
        <taxon>Sarcoptiformes</taxon>
        <taxon>Oribatida</taxon>
        <taxon>Brachypylina</taxon>
        <taxon>Oppioidea</taxon>
        <taxon>Oppiidae</taxon>
        <taxon>Medioppia</taxon>
    </lineage>
</organism>
<evidence type="ECO:0000259" key="9">
    <source>
        <dbReference type="PROSITE" id="PS51060"/>
    </source>
</evidence>
<dbReference type="OrthoDB" id="429950at2759"/>
<dbReference type="PROSITE" id="PS51059">
    <property type="entry name" value="PARP_CATALYTIC"/>
    <property type="match status" value="1"/>
</dbReference>
<dbReference type="InterPro" id="IPR008893">
    <property type="entry name" value="WGR_domain"/>
</dbReference>
<protein>
    <recommendedName>
        <fullName evidence="7">Poly [ADP-ribose] polymerase</fullName>
        <shortName evidence="7">PARP</shortName>
        <ecNumber evidence="7">2.4.2.-</ecNumber>
    </recommendedName>
</protein>
<dbReference type="Gene3D" id="1.20.142.10">
    <property type="entry name" value="Poly(ADP-ribose) polymerase, regulatory domain"/>
    <property type="match status" value="1"/>
</dbReference>
<dbReference type="GO" id="GO:0006302">
    <property type="term" value="P:double-strand break repair"/>
    <property type="evidence" value="ECO:0007669"/>
    <property type="project" value="TreeGrafter"/>
</dbReference>
<name>A0A7R9KM16_9ACAR</name>
<dbReference type="Pfam" id="PF05406">
    <property type="entry name" value="WGR"/>
    <property type="match status" value="1"/>
</dbReference>
<evidence type="ECO:0000313" key="11">
    <source>
        <dbReference type="EMBL" id="CAD7625554.1"/>
    </source>
</evidence>
<dbReference type="AlphaFoldDB" id="A0A7R9KM16"/>
<dbReference type="InterPro" id="IPR012317">
    <property type="entry name" value="Poly(ADP-ribose)pol_cat_dom"/>
</dbReference>
<sequence>MLNAFLNIKIDYKSDAKKMCEQLDAEVIDTDSDKELDFVPNSLIGIDATYHRVKGLVILFTRWGRVGDTGQYQKTPFATVDEAADEFRKIFRAKTGNHWQTGFAAQPKKYRLVELQKRRRRRAREYKFDSLSKAIVDKRGDGQEESVEAKLPAPLQKLMKTLIRVHTGGDSYRSLATGRESAHHKPFGGLLSDESLTKAEDVLTRMEALVVQRDGIKDQQHSDDYLRVTGELVDLSEQFYHLIPVFGYQYEKLKPLFTRQELRDKQELYEKLKPLFTRQELRDKQELVHNLIHFEFASELLLAAQCRLPDVHPCDYVYKALGCHLQLLEAQADDDECQLILQYVHNTTQSTGKRAVKGIYRINRSGEDKRLTGTDRLADSNRWLLWHGTRAGNVLSILAKGLQKGPLGSQISGHLFGKGVYLADMFTKSQAYCYGTSDKFMLLCEVSLGEVQEVRISDLADDKPLTLANDKHSLKTSHARYIPDPQSTVYWKGRAVPLGEPIPQEFADKEYNDVNYNEYIVFNSEQICLRYLIHYKD</sequence>
<dbReference type="Pfam" id="PF02877">
    <property type="entry name" value="PARP_reg"/>
    <property type="match status" value="1"/>
</dbReference>
<dbReference type="EMBL" id="CAJPIZ010003149">
    <property type="protein sequence ID" value="CAG2105984.1"/>
    <property type="molecule type" value="Genomic_DNA"/>
</dbReference>
<dbReference type="Gene3D" id="3.90.228.10">
    <property type="match status" value="1"/>
</dbReference>
<dbReference type="EMBL" id="OC857724">
    <property type="protein sequence ID" value="CAD7625554.1"/>
    <property type="molecule type" value="Genomic_DNA"/>
</dbReference>